<evidence type="ECO:0000256" key="1">
    <source>
        <dbReference type="SAM" id="Phobius"/>
    </source>
</evidence>
<dbReference type="AlphaFoldDB" id="A0A2M8IX42"/>
<evidence type="ECO:0000313" key="2">
    <source>
        <dbReference type="EMBL" id="PJE35100.1"/>
    </source>
</evidence>
<dbReference type="Proteomes" id="UP000231553">
    <property type="component" value="Unassembled WGS sequence"/>
</dbReference>
<gene>
    <name evidence="2" type="ORF">CVM52_18815</name>
</gene>
<dbReference type="EMBL" id="PGTB01000114">
    <property type="protein sequence ID" value="PJE35100.1"/>
    <property type="molecule type" value="Genomic_DNA"/>
</dbReference>
<name>A0A2M8IX42_9RHOB</name>
<reference evidence="2 3" key="1">
    <citation type="journal article" date="2018" name="Int. J. Syst. Evol. Microbiol.">
        <title>Pseudooceanicola lipolyticus sp. nov., a marine alphaproteobacterium, reclassification of Oceanicola flagellatus as Pseudooceanicola flagellatus comb. nov. and emended description of the genus Pseudooceanicola.</title>
        <authorList>
            <person name="Huang M.-M."/>
            <person name="Guo L.-L."/>
            <person name="Wu Y.-H."/>
            <person name="Lai Q.-L."/>
            <person name="Shao Z.-Z."/>
            <person name="Wang C.-S."/>
            <person name="Wu M."/>
            <person name="Xu X.-W."/>
        </authorList>
    </citation>
    <scope>NUCLEOTIDE SEQUENCE [LARGE SCALE GENOMIC DNA]</scope>
    <source>
        <strain evidence="2 3">157</strain>
    </source>
</reference>
<evidence type="ECO:0000313" key="3">
    <source>
        <dbReference type="Proteomes" id="UP000231553"/>
    </source>
</evidence>
<organism evidence="2 3">
    <name type="scientific">Pseudooceanicola lipolyticus</name>
    <dbReference type="NCBI Taxonomy" id="2029104"/>
    <lineage>
        <taxon>Bacteria</taxon>
        <taxon>Pseudomonadati</taxon>
        <taxon>Pseudomonadota</taxon>
        <taxon>Alphaproteobacteria</taxon>
        <taxon>Rhodobacterales</taxon>
        <taxon>Paracoccaceae</taxon>
        <taxon>Pseudooceanicola</taxon>
    </lineage>
</organism>
<feature type="non-terminal residue" evidence="2">
    <location>
        <position position="1"/>
    </location>
</feature>
<keyword evidence="3" id="KW-1185">Reference proteome</keyword>
<protein>
    <submittedName>
        <fullName evidence="2">Uncharacterized protein</fullName>
    </submittedName>
</protein>
<comment type="caution">
    <text evidence="2">The sequence shown here is derived from an EMBL/GenBank/DDBJ whole genome shotgun (WGS) entry which is preliminary data.</text>
</comment>
<accession>A0A2M8IX42</accession>
<keyword evidence="1" id="KW-1133">Transmembrane helix</keyword>
<sequence>DNPRLRPTLDQPRLAAAAEALKSHLATLDTADRRRALALDILGALAFSLLLTAALVITLLAWRGFL</sequence>
<keyword evidence="1" id="KW-0812">Transmembrane</keyword>
<proteinExistence type="predicted"/>
<feature type="transmembrane region" description="Helical" evidence="1">
    <location>
        <begin position="41"/>
        <end position="62"/>
    </location>
</feature>
<keyword evidence="1" id="KW-0472">Membrane</keyword>